<comment type="caution">
    <text evidence="1">The sequence shown here is derived from an EMBL/GenBank/DDBJ whole genome shotgun (WGS) entry which is preliminary data.</text>
</comment>
<reference evidence="1" key="1">
    <citation type="submission" date="2021-05" db="EMBL/GenBank/DDBJ databases">
        <authorList>
            <person name="Pietrasiak N."/>
            <person name="Ward R."/>
            <person name="Stajich J.E."/>
            <person name="Kurbessoian T."/>
        </authorList>
    </citation>
    <scope>NUCLEOTIDE SEQUENCE</scope>
    <source>
        <strain evidence="1">GSE-TBD4-15B</strain>
    </source>
</reference>
<dbReference type="Proteomes" id="UP000707356">
    <property type="component" value="Unassembled WGS sequence"/>
</dbReference>
<dbReference type="EMBL" id="JAHHHV010000068">
    <property type="protein sequence ID" value="MBW4466462.1"/>
    <property type="molecule type" value="Genomic_DNA"/>
</dbReference>
<sequence>MSPSMLRQVWSLIDGIRATVPVSLDDRSLEQWLLRQLRSQQTLNNPEADALSDYIHNRLPMIREFAQEQ</sequence>
<evidence type="ECO:0000313" key="1">
    <source>
        <dbReference type="EMBL" id="MBW4466462.1"/>
    </source>
</evidence>
<organism evidence="1 2">
    <name type="scientific">Pegethrix bostrychoides GSE-TBD4-15B</name>
    <dbReference type="NCBI Taxonomy" id="2839662"/>
    <lineage>
        <taxon>Bacteria</taxon>
        <taxon>Bacillati</taxon>
        <taxon>Cyanobacteriota</taxon>
        <taxon>Cyanophyceae</taxon>
        <taxon>Oculatellales</taxon>
        <taxon>Oculatellaceae</taxon>
        <taxon>Pegethrix</taxon>
    </lineage>
</organism>
<protein>
    <submittedName>
        <fullName evidence="1">Uncharacterized protein</fullName>
    </submittedName>
</protein>
<accession>A0A951PB53</accession>
<proteinExistence type="predicted"/>
<evidence type="ECO:0000313" key="2">
    <source>
        <dbReference type="Proteomes" id="UP000707356"/>
    </source>
</evidence>
<gene>
    <name evidence="1" type="ORF">KME07_13640</name>
</gene>
<name>A0A951PB53_9CYAN</name>
<dbReference type="AlphaFoldDB" id="A0A951PB53"/>
<reference evidence="1" key="2">
    <citation type="journal article" date="2022" name="Microbiol. Resour. Announc.">
        <title>Metagenome Sequencing to Explore Phylogenomics of Terrestrial Cyanobacteria.</title>
        <authorList>
            <person name="Ward R.D."/>
            <person name="Stajich J.E."/>
            <person name="Johansen J.R."/>
            <person name="Huntemann M."/>
            <person name="Clum A."/>
            <person name="Foster B."/>
            <person name="Foster B."/>
            <person name="Roux S."/>
            <person name="Palaniappan K."/>
            <person name="Varghese N."/>
            <person name="Mukherjee S."/>
            <person name="Reddy T.B.K."/>
            <person name="Daum C."/>
            <person name="Copeland A."/>
            <person name="Chen I.A."/>
            <person name="Ivanova N.N."/>
            <person name="Kyrpides N.C."/>
            <person name="Shapiro N."/>
            <person name="Eloe-Fadrosh E.A."/>
            <person name="Pietrasiak N."/>
        </authorList>
    </citation>
    <scope>NUCLEOTIDE SEQUENCE</scope>
    <source>
        <strain evidence="1">GSE-TBD4-15B</strain>
    </source>
</reference>